<keyword evidence="6" id="KW-1185">Reference proteome</keyword>
<reference evidence="5" key="1">
    <citation type="submission" date="2023-01" db="EMBL/GenBank/DDBJ databases">
        <authorList>
            <person name="Van Ghelder C."/>
            <person name="Rancurel C."/>
        </authorList>
    </citation>
    <scope>NUCLEOTIDE SEQUENCE</scope>
    <source>
        <strain evidence="5">CNCM I-4278</strain>
    </source>
</reference>
<name>A0A9W4UD62_9PLEO</name>
<dbReference type="AlphaFoldDB" id="A0A9W4UD62"/>
<accession>A0A9W4UD62</accession>
<evidence type="ECO:0000313" key="6">
    <source>
        <dbReference type="Proteomes" id="UP001152607"/>
    </source>
</evidence>
<comment type="caution">
    <text evidence="5">The sequence shown here is derived from an EMBL/GenBank/DDBJ whole genome shotgun (WGS) entry which is preliminary data.</text>
</comment>
<dbReference type="PANTHER" id="PTHR45964">
    <property type="entry name" value="WSCD FAMILY MEMBER CG9164"/>
    <property type="match status" value="1"/>
</dbReference>
<dbReference type="InterPro" id="IPR002889">
    <property type="entry name" value="WSC_carb-bd"/>
</dbReference>
<gene>
    <name evidence="5" type="ORF">PDIGIT_LOCUS6576</name>
</gene>
<evidence type="ECO:0000259" key="4">
    <source>
        <dbReference type="PROSITE" id="PS51212"/>
    </source>
</evidence>
<dbReference type="Proteomes" id="UP001152607">
    <property type="component" value="Unassembled WGS sequence"/>
</dbReference>
<dbReference type="EMBL" id="CAOQHR010000004">
    <property type="protein sequence ID" value="CAI6333534.1"/>
    <property type="molecule type" value="Genomic_DNA"/>
</dbReference>
<feature type="region of interest" description="Disordered" evidence="2">
    <location>
        <begin position="582"/>
        <end position="611"/>
    </location>
</feature>
<organism evidence="5 6">
    <name type="scientific">Periconia digitata</name>
    <dbReference type="NCBI Taxonomy" id="1303443"/>
    <lineage>
        <taxon>Eukaryota</taxon>
        <taxon>Fungi</taxon>
        <taxon>Dikarya</taxon>
        <taxon>Ascomycota</taxon>
        <taxon>Pezizomycotina</taxon>
        <taxon>Dothideomycetes</taxon>
        <taxon>Pleosporomycetidae</taxon>
        <taxon>Pleosporales</taxon>
        <taxon>Massarineae</taxon>
        <taxon>Periconiaceae</taxon>
        <taxon>Periconia</taxon>
    </lineage>
</organism>
<feature type="domain" description="WSC" evidence="4">
    <location>
        <begin position="138"/>
        <end position="234"/>
    </location>
</feature>
<proteinExistence type="predicted"/>
<evidence type="ECO:0000256" key="1">
    <source>
        <dbReference type="ARBA" id="ARBA00022737"/>
    </source>
</evidence>
<feature type="signal peptide" evidence="3">
    <location>
        <begin position="1"/>
        <end position="20"/>
    </location>
</feature>
<sequence>MSFTRKALFGLFSFTGLVAATPEDKPPCPQDSYTPYVPFGCYEDNNPGRALPFGANLDYGSLTVEKCTASCKANGYQYAGLEYYGQCFCGATISSTRLSDAECSFPCNGDKNQTCGGFSRLSVWKDSTVKQNTALPIDYKSLGCWTEGTGGRALGENQANNVNGSELTTDKCLEACGEQGFAYAGTEWSQECYCGTKIDFDASQAPSTDCSFPCKGDSSETCGGTGRLNMYRAPGLNSPESCTSRSSVPSFSTPSSTPPSTRQVPPTSFATTSSFVPPSSTSISSFTPVSSTRPSSSIPEKSTSSSFFIPETSTSTPPFTPVSSTKPSSSTLEKSTSSSFFTPEQSTSAPPFTPVSSTKPPSSTFEKSTSPSFSVPRTSTSPPPFTSTPSSKTTLPPSTERTTFTSSTLTSTTSNTYKPPPCTPTKSSKQPPAPTPSCVCATPAPWAGKNCVKEIPLPCVGCNENERERPEYPWKLFNQKTWSQCRKYSQKSLPNACQDACKTQYTWCVNLAKEEREHSAYKKTKDLCEAQYKDCLKVNQEIPDTNWCFKDNGKNEREHQSKKWYDWLDDWNEHSCDEVPGFAGQSTAISTTKGKTPSSAQGATPTAAPEG</sequence>
<feature type="compositionally biased region" description="Polar residues" evidence="2">
    <location>
        <begin position="584"/>
        <end position="604"/>
    </location>
</feature>
<dbReference type="PANTHER" id="PTHR45964:SF9">
    <property type="entry name" value="SULFOTRANSFERASE"/>
    <property type="match status" value="1"/>
</dbReference>
<protein>
    <recommendedName>
        <fullName evidence="4">WSC domain-containing protein</fullName>
    </recommendedName>
</protein>
<evidence type="ECO:0000256" key="3">
    <source>
        <dbReference type="SAM" id="SignalP"/>
    </source>
</evidence>
<dbReference type="Pfam" id="PF01822">
    <property type="entry name" value="WSC"/>
    <property type="match status" value="2"/>
</dbReference>
<evidence type="ECO:0000256" key="2">
    <source>
        <dbReference type="SAM" id="MobiDB-lite"/>
    </source>
</evidence>
<dbReference type="PROSITE" id="PS51212">
    <property type="entry name" value="WSC"/>
    <property type="match status" value="2"/>
</dbReference>
<feature type="domain" description="WSC" evidence="4">
    <location>
        <begin position="35"/>
        <end position="127"/>
    </location>
</feature>
<feature type="compositionally biased region" description="Low complexity" evidence="2">
    <location>
        <begin position="241"/>
        <end position="342"/>
    </location>
</feature>
<feature type="compositionally biased region" description="Low complexity" evidence="2">
    <location>
        <begin position="354"/>
        <end position="380"/>
    </location>
</feature>
<dbReference type="InterPro" id="IPR051589">
    <property type="entry name" value="Sialate-O-sulfotransferase"/>
</dbReference>
<feature type="chain" id="PRO_5040982738" description="WSC domain-containing protein" evidence="3">
    <location>
        <begin position="21"/>
        <end position="611"/>
    </location>
</feature>
<keyword evidence="1" id="KW-0677">Repeat</keyword>
<feature type="region of interest" description="Disordered" evidence="2">
    <location>
        <begin position="233"/>
        <end position="436"/>
    </location>
</feature>
<dbReference type="OrthoDB" id="2019572at2759"/>
<keyword evidence="3" id="KW-0732">Signal</keyword>
<dbReference type="SMART" id="SM00321">
    <property type="entry name" value="WSC"/>
    <property type="match status" value="2"/>
</dbReference>
<feature type="compositionally biased region" description="Low complexity" evidence="2">
    <location>
        <begin position="387"/>
        <end position="416"/>
    </location>
</feature>
<evidence type="ECO:0000313" key="5">
    <source>
        <dbReference type="EMBL" id="CAI6333534.1"/>
    </source>
</evidence>